<name>A0A6C1E7M2_SACPS</name>
<proteinExistence type="predicted"/>
<organism evidence="2 3">
    <name type="scientific">Saccharomyces pastorianus</name>
    <name type="common">Lager yeast</name>
    <name type="synonym">Saccharomyces cerevisiae x Saccharomyces eubayanus</name>
    <dbReference type="NCBI Taxonomy" id="27292"/>
    <lineage>
        <taxon>Eukaryota</taxon>
        <taxon>Fungi</taxon>
        <taxon>Dikarya</taxon>
        <taxon>Ascomycota</taxon>
        <taxon>Saccharomycotina</taxon>
        <taxon>Saccharomycetes</taxon>
        <taxon>Saccharomycetales</taxon>
        <taxon>Saccharomycetaceae</taxon>
        <taxon>Saccharomyces</taxon>
    </lineage>
</organism>
<dbReference type="OrthoDB" id="6612291at2759"/>
<feature type="transmembrane region" description="Helical" evidence="1">
    <location>
        <begin position="7"/>
        <end position="23"/>
    </location>
</feature>
<dbReference type="AlphaFoldDB" id="A0A6C1E7M2"/>
<dbReference type="EMBL" id="CP049002">
    <property type="protein sequence ID" value="QID84727.1"/>
    <property type="molecule type" value="Genomic_DNA"/>
</dbReference>
<keyword evidence="1" id="KW-0812">Transmembrane</keyword>
<accession>A0A6C1E7M2</accession>
<sequence>MELGCEVRLFWGLCLAVLIWAVFDLPETAGRTFIEINELFRLGVPARKFKSTKWTHLPPPKQSLMTSPKDPKEDMEAFAEERAKHPISHDLMTLSEMVNMAFFCLY</sequence>
<evidence type="ECO:0000313" key="2">
    <source>
        <dbReference type="EMBL" id="QID84727.1"/>
    </source>
</evidence>
<evidence type="ECO:0000256" key="1">
    <source>
        <dbReference type="SAM" id="Phobius"/>
    </source>
</evidence>
<reference evidence="2 3" key="1">
    <citation type="journal article" date="2019" name="BMC Genomics">
        <title>Chromosome level assembly and comparative genome analysis confirm lager-brewing yeasts originated from a single hybridization.</title>
        <authorList>
            <person name="Salazar A.N."/>
            <person name="Gorter de Vries A.R."/>
            <person name="van den Broek M."/>
            <person name="Brouwers N."/>
            <person name="de la Torre Cortes P."/>
            <person name="Kuijpers N.G.A."/>
            <person name="Daran J.G."/>
            <person name="Abeel T."/>
        </authorList>
    </citation>
    <scope>NUCLEOTIDE SEQUENCE [LARGE SCALE GENOMIC DNA]</scope>
    <source>
        <strain evidence="2 3">CBS 1483</strain>
    </source>
</reference>
<keyword evidence="1" id="KW-0472">Membrane</keyword>
<gene>
    <name evidence="2" type="ORF">GRS66_007251</name>
</gene>
<keyword evidence="3" id="KW-1185">Reference proteome</keyword>
<dbReference type="Proteomes" id="UP000501346">
    <property type="component" value="Chromosome SeV"/>
</dbReference>
<evidence type="ECO:0000313" key="3">
    <source>
        <dbReference type="Proteomes" id="UP000501346"/>
    </source>
</evidence>
<keyword evidence="1" id="KW-1133">Transmembrane helix</keyword>
<protein>
    <submittedName>
        <fullName evidence="2">Uncharacterized protein</fullName>
    </submittedName>
</protein>